<protein>
    <submittedName>
        <fullName evidence="2">Uncharacterized protein</fullName>
    </submittedName>
</protein>
<feature type="compositionally biased region" description="Basic residues" evidence="1">
    <location>
        <begin position="414"/>
        <end position="429"/>
    </location>
</feature>
<evidence type="ECO:0000313" key="2">
    <source>
        <dbReference type="EMBL" id="OEU14756.1"/>
    </source>
</evidence>
<dbReference type="InParanoid" id="A0A1E7F9D8"/>
<keyword evidence="3" id="KW-1185">Reference proteome</keyword>
<sequence>MTNNNDGDDGDGNYETIPEIFLEGLTHDVLILNKLLKRHRCSHGRTIYFRRMNMTLKCLLQTQRMIMVENVHRLKELQKNVNQYHQELNRKKKKQKRQPREEEEEWNLQQLKPTLTASNNKTTAKVSVSQLTVLIEEFQKLIYVWTQQIPEILSRIQHSSIALIKEISRGFFLPFCTVAIGSLARIRTIVMEIIGVHGLTILYNLQSELMDIILHQKQHQQGDNNNEHMTMMMTDATYAKCMNMFLENNSNNFNDTTNHQDTIVDRSAILRSLGLMESQSTTSKSKSGKQNNNNDTATTTTTTDMENFDYYALSASASLSHPPIKLYHEDELDESYIDDDDDDNNNIDSAATSNDDNIADRNMAMVDSYQKRRQQEHNNKSNVSNKKRKSTTTTTTATATATIKGSMHESSLSQKKKKKKKDKNRKEKSKNKTDFFDQLFD</sequence>
<feature type="region of interest" description="Disordered" evidence="1">
    <location>
        <begin position="335"/>
        <end position="441"/>
    </location>
</feature>
<accession>A0A1E7F9D8</accession>
<evidence type="ECO:0000313" key="3">
    <source>
        <dbReference type="Proteomes" id="UP000095751"/>
    </source>
</evidence>
<feature type="region of interest" description="Disordered" evidence="1">
    <location>
        <begin position="277"/>
        <end position="301"/>
    </location>
</feature>
<feature type="compositionally biased region" description="Basic and acidic residues" evidence="1">
    <location>
        <begin position="369"/>
        <end position="379"/>
    </location>
</feature>
<dbReference type="AlphaFoldDB" id="A0A1E7F9D8"/>
<dbReference type="Proteomes" id="UP000095751">
    <property type="component" value="Unassembled WGS sequence"/>
</dbReference>
<feature type="compositionally biased region" description="Low complexity" evidence="1">
    <location>
        <begin position="278"/>
        <end position="301"/>
    </location>
</feature>
<gene>
    <name evidence="2" type="ORF">FRACYDRAFT_241312</name>
</gene>
<organism evidence="2 3">
    <name type="scientific">Fragilariopsis cylindrus CCMP1102</name>
    <dbReference type="NCBI Taxonomy" id="635003"/>
    <lineage>
        <taxon>Eukaryota</taxon>
        <taxon>Sar</taxon>
        <taxon>Stramenopiles</taxon>
        <taxon>Ochrophyta</taxon>
        <taxon>Bacillariophyta</taxon>
        <taxon>Bacillariophyceae</taxon>
        <taxon>Bacillariophycidae</taxon>
        <taxon>Bacillariales</taxon>
        <taxon>Bacillariaceae</taxon>
        <taxon>Fragilariopsis</taxon>
    </lineage>
</organism>
<reference evidence="2 3" key="1">
    <citation type="submission" date="2016-09" db="EMBL/GenBank/DDBJ databases">
        <title>Extensive genetic diversity and differential bi-allelic expression allows diatom success in the polar Southern Ocean.</title>
        <authorList>
            <consortium name="DOE Joint Genome Institute"/>
            <person name="Mock T."/>
            <person name="Otillar R.P."/>
            <person name="Strauss J."/>
            <person name="Dupont C."/>
            <person name="Frickenhaus S."/>
            <person name="Maumus F."/>
            <person name="Mcmullan M."/>
            <person name="Sanges R."/>
            <person name="Schmutz J."/>
            <person name="Toseland A."/>
            <person name="Valas R."/>
            <person name="Veluchamy A."/>
            <person name="Ward B.J."/>
            <person name="Allen A."/>
            <person name="Barry K."/>
            <person name="Falciatore A."/>
            <person name="Ferrante M."/>
            <person name="Fortunato A.E."/>
            <person name="Gloeckner G."/>
            <person name="Gruber A."/>
            <person name="Hipkin R."/>
            <person name="Janech M."/>
            <person name="Kroth P."/>
            <person name="Leese F."/>
            <person name="Lindquist E."/>
            <person name="Lyon B.R."/>
            <person name="Martin J."/>
            <person name="Mayer C."/>
            <person name="Parker M."/>
            <person name="Quesneville H."/>
            <person name="Raymond J."/>
            <person name="Uhlig C."/>
            <person name="Valentin K.U."/>
            <person name="Worden A.Z."/>
            <person name="Armbrust E.V."/>
            <person name="Bowler C."/>
            <person name="Green B."/>
            <person name="Moulton V."/>
            <person name="Van Oosterhout C."/>
            <person name="Grigoriev I."/>
        </authorList>
    </citation>
    <scope>NUCLEOTIDE SEQUENCE [LARGE SCALE GENOMIC DNA]</scope>
    <source>
        <strain evidence="2 3">CCMP1102</strain>
    </source>
</reference>
<feature type="compositionally biased region" description="Acidic residues" evidence="1">
    <location>
        <begin position="335"/>
        <end position="345"/>
    </location>
</feature>
<name>A0A1E7F9D8_9STRA</name>
<feature type="region of interest" description="Disordered" evidence="1">
    <location>
        <begin position="85"/>
        <end position="105"/>
    </location>
</feature>
<proteinExistence type="predicted"/>
<feature type="compositionally biased region" description="Low complexity" evidence="1">
    <location>
        <begin position="391"/>
        <end position="402"/>
    </location>
</feature>
<dbReference type="OrthoDB" id="49320at2759"/>
<dbReference type="EMBL" id="KV784360">
    <property type="protein sequence ID" value="OEU14756.1"/>
    <property type="molecule type" value="Genomic_DNA"/>
</dbReference>
<evidence type="ECO:0000256" key="1">
    <source>
        <dbReference type="SAM" id="MobiDB-lite"/>
    </source>
</evidence>
<feature type="compositionally biased region" description="Low complexity" evidence="1">
    <location>
        <begin position="346"/>
        <end position="356"/>
    </location>
</feature>
<dbReference type="KEGG" id="fcy:FRACYDRAFT_241312"/>